<keyword evidence="6" id="KW-0408">Iron</keyword>
<evidence type="ECO:0000313" key="10">
    <source>
        <dbReference type="EMBL" id="TWT88314.1"/>
    </source>
</evidence>
<dbReference type="EMBL" id="SJPQ01000002">
    <property type="protein sequence ID" value="TWT88314.1"/>
    <property type="molecule type" value="Genomic_DNA"/>
</dbReference>
<comment type="caution">
    <text evidence="10">The sequence shown here is derived from an EMBL/GenBank/DDBJ whole genome shotgun (WGS) entry which is preliminary data.</text>
</comment>
<dbReference type="PIRSF" id="PIRSF005572">
    <property type="entry name" value="NifS"/>
    <property type="match status" value="1"/>
</dbReference>
<comment type="similarity">
    <text evidence="2">Belongs to the class-V pyridoxal-phosphate-dependent aminotransferase family. NifS/IscS subfamily.</text>
</comment>
<accession>A0A5C5ZLI3</accession>
<dbReference type="InterPro" id="IPR015422">
    <property type="entry name" value="PyrdxlP-dep_Trfase_small"/>
</dbReference>
<feature type="domain" description="Aminotransferase class V" evidence="9">
    <location>
        <begin position="4"/>
        <end position="359"/>
    </location>
</feature>
<dbReference type="GO" id="GO:0031071">
    <property type="term" value="F:cysteine desulfurase activity"/>
    <property type="evidence" value="ECO:0007669"/>
    <property type="project" value="UniProtKB-EC"/>
</dbReference>
<dbReference type="PANTHER" id="PTHR11601">
    <property type="entry name" value="CYSTEINE DESULFURYLASE FAMILY MEMBER"/>
    <property type="match status" value="1"/>
</dbReference>
<dbReference type="AlphaFoldDB" id="A0A5C5ZLI3"/>
<dbReference type="GO" id="GO:0051536">
    <property type="term" value="F:iron-sulfur cluster binding"/>
    <property type="evidence" value="ECO:0007669"/>
    <property type="project" value="UniProtKB-KW"/>
</dbReference>
<dbReference type="PANTHER" id="PTHR11601:SF34">
    <property type="entry name" value="CYSTEINE DESULFURASE"/>
    <property type="match status" value="1"/>
</dbReference>
<keyword evidence="7" id="KW-0411">Iron-sulfur</keyword>
<dbReference type="EC" id="2.8.1.7" evidence="10"/>
<keyword evidence="3 10" id="KW-0808">Transferase</keyword>
<gene>
    <name evidence="10" type="primary">iscS_1</name>
    <name evidence="10" type="ORF">Mal64_17930</name>
</gene>
<keyword evidence="5" id="KW-0663">Pyridoxal phosphate</keyword>
<dbReference type="OrthoDB" id="9808002at2"/>
<sequence>MRSIYLDHNATTPLAPQVQEAMLPLLAGQYGNPNSDHALGAAAAQAIDDARWRVARAIGAGVDEVYFTASASQSCRHAITRGVVPDSIADEPGWAMTTTLDHACVRDVVGGQNEPLIGCTADGLVDLNDMRAALAMSRPGSLLSVVHANNELGTIQPIAEFAEECTHHGVRLHTDAAQTFGKIPLRVDDLGVTYLSLTAHKAYGPKGVGALYVRSGAPVGRAYNNGVTLSAGTPDVAAIVGFGVAADLVEASLAESSSRLAALRDRLLSKLREGAGERLTVWGEAAERLPNTLCVSLPGVVAQELLRATPELCAAPCAVRTGGKITLSPALRAIGADEHAALGTVRLSVGWHNDEAEIDHAASLLLGAWERLRGEP</sequence>
<keyword evidence="11" id="KW-1185">Reference proteome</keyword>
<evidence type="ECO:0000313" key="11">
    <source>
        <dbReference type="Proteomes" id="UP000315440"/>
    </source>
</evidence>
<dbReference type="SUPFAM" id="SSF53383">
    <property type="entry name" value="PLP-dependent transferases"/>
    <property type="match status" value="1"/>
</dbReference>
<evidence type="ECO:0000256" key="5">
    <source>
        <dbReference type="ARBA" id="ARBA00022898"/>
    </source>
</evidence>
<dbReference type="InterPro" id="IPR016454">
    <property type="entry name" value="Cysteine_dSase"/>
</dbReference>
<evidence type="ECO:0000256" key="6">
    <source>
        <dbReference type="ARBA" id="ARBA00023004"/>
    </source>
</evidence>
<dbReference type="Proteomes" id="UP000315440">
    <property type="component" value="Unassembled WGS sequence"/>
</dbReference>
<comment type="catalytic activity">
    <reaction evidence="8">
        <text>(sulfur carrier)-H + L-cysteine = (sulfur carrier)-SH + L-alanine</text>
        <dbReference type="Rhea" id="RHEA:43892"/>
        <dbReference type="Rhea" id="RHEA-COMP:14737"/>
        <dbReference type="Rhea" id="RHEA-COMP:14739"/>
        <dbReference type="ChEBI" id="CHEBI:29917"/>
        <dbReference type="ChEBI" id="CHEBI:35235"/>
        <dbReference type="ChEBI" id="CHEBI:57972"/>
        <dbReference type="ChEBI" id="CHEBI:64428"/>
        <dbReference type="EC" id="2.8.1.7"/>
    </reaction>
</comment>
<evidence type="ECO:0000259" key="9">
    <source>
        <dbReference type="Pfam" id="PF00266"/>
    </source>
</evidence>
<dbReference type="GO" id="GO:0046872">
    <property type="term" value="F:metal ion binding"/>
    <property type="evidence" value="ECO:0007669"/>
    <property type="project" value="UniProtKB-KW"/>
</dbReference>
<proteinExistence type="inferred from homology"/>
<evidence type="ECO:0000256" key="1">
    <source>
        <dbReference type="ARBA" id="ARBA00001933"/>
    </source>
</evidence>
<dbReference type="Gene3D" id="3.40.640.10">
    <property type="entry name" value="Type I PLP-dependent aspartate aminotransferase-like (Major domain)"/>
    <property type="match status" value="1"/>
</dbReference>
<protein>
    <submittedName>
        <fullName evidence="10">Cysteine desulfurase</fullName>
        <ecNumber evidence="10">2.8.1.7</ecNumber>
    </submittedName>
</protein>
<evidence type="ECO:0000256" key="7">
    <source>
        <dbReference type="ARBA" id="ARBA00023014"/>
    </source>
</evidence>
<evidence type="ECO:0000256" key="8">
    <source>
        <dbReference type="ARBA" id="ARBA00050776"/>
    </source>
</evidence>
<reference evidence="10 11" key="1">
    <citation type="submission" date="2019-02" db="EMBL/GenBank/DDBJ databases">
        <title>Deep-cultivation of Planctomycetes and their phenomic and genomic characterization uncovers novel biology.</title>
        <authorList>
            <person name="Wiegand S."/>
            <person name="Jogler M."/>
            <person name="Boedeker C."/>
            <person name="Pinto D."/>
            <person name="Vollmers J."/>
            <person name="Rivas-Marin E."/>
            <person name="Kohn T."/>
            <person name="Peeters S.H."/>
            <person name="Heuer A."/>
            <person name="Rast P."/>
            <person name="Oberbeckmann S."/>
            <person name="Bunk B."/>
            <person name="Jeske O."/>
            <person name="Meyerdierks A."/>
            <person name="Storesund J.E."/>
            <person name="Kallscheuer N."/>
            <person name="Luecker S."/>
            <person name="Lage O.M."/>
            <person name="Pohl T."/>
            <person name="Merkel B.J."/>
            <person name="Hornburger P."/>
            <person name="Mueller R.-W."/>
            <person name="Bruemmer F."/>
            <person name="Labrenz M."/>
            <person name="Spormann A.M."/>
            <person name="Op Den Camp H."/>
            <person name="Overmann J."/>
            <person name="Amann R."/>
            <person name="Jetten M.S.M."/>
            <person name="Mascher T."/>
            <person name="Medema M.H."/>
            <person name="Devos D.P."/>
            <person name="Kaster A.-K."/>
            <person name="Ovreas L."/>
            <person name="Rohde M."/>
            <person name="Galperin M.Y."/>
            <person name="Jogler C."/>
        </authorList>
    </citation>
    <scope>NUCLEOTIDE SEQUENCE [LARGE SCALE GENOMIC DNA]</scope>
    <source>
        <strain evidence="10 11">Mal64</strain>
    </source>
</reference>
<comment type="cofactor">
    <cofactor evidence="1">
        <name>pyridoxal 5'-phosphate</name>
        <dbReference type="ChEBI" id="CHEBI:597326"/>
    </cofactor>
</comment>
<evidence type="ECO:0000256" key="4">
    <source>
        <dbReference type="ARBA" id="ARBA00022723"/>
    </source>
</evidence>
<dbReference type="InterPro" id="IPR015424">
    <property type="entry name" value="PyrdxlP-dep_Trfase"/>
</dbReference>
<organism evidence="10 11">
    <name type="scientific">Pseudobythopirellula maris</name>
    <dbReference type="NCBI Taxonomy" id="2527991"/>
    <lineage>
        <taxon>Bacteria</taxon>
        <taxon>Pseudomonadati</taxon>
        <taxon>Planctomycetota</taxon>
        <taxon>Planctomycetia</taxon>
        <taxon>Pirellulales</taxon>
        <taxon>Lacipirellulaceae</taxon>
        <taxon>Pseudobythopirellula</taxon>
    </lineage>
</organism>
<keyword evidence="4" id="KW-0479">Metal-binding</keyword>
<dbReference type="RefSeq" id="WP_146399261.1">
    <property type="nucleotide sequence ID" value="NZ_SJPQ01000002.1"/>
</dbReference>
<name>A0A5C5ZLI3_9BACT</name>
<evidence type="ECO:0000256" key="3">
    <source>
        <dbReference type="ARBA" id="ARBA00022679"/>
    </source>
</evidence>
<dbReference type="Gene3D" id="3.90.1150.10">
    <property type="entry name" value="Aspartate Aminotransferase, domain 1"/>
    <property type="match status" value="1"/>
</dbReference>
<dbReference type="InterPro" id="IPR015421">
    <property type="entry name" value="PyrdxlP-dep_Trfase_major"/>
</dbReference>
<evidence type="ECO:0000256" key="2">
    <source>
        <dbReference type="ARBA" id="ARBA00006490"/>
    </source>
</evidence>
<dbReference type="InterPro" id="IPR000192">
    <property type="entry name" value="Aminotrans_V_dom"/>
</dbReference>
<dbReference type="Pfam" id="PF00266">
    <property type="entry name" value="Aminotran_5"/>
    <property type="match status" value="1"/>
</dbReference>